<evidence type="ECO:0000256" key="1">
    <source>
        <dbReference type="ARBA" id="ARBA00022448"/>
    </source>
</evidence>
<keyword evidence="3 5" id="KW-0067">ATP-binding</keyword>
<dbReference type="Proteomes" id="UP000297540">
    <property type="component" value="Unassembled WGS sequence"/>
</dbReference>
<evidence type="ECO:0000313" key="5">
    <source>
        <dbReference type="EMBL" id="TFF33586.1"/>
    </source>
</evidence>
<dbReference type="InterPro" id="IPR003593">
    <property type="entry name" value="AAA+_ATPase"/>
</dbReference>
<dbReference type="PANTHER" id="PTHR42939">
    <property type="entry name" value="ABC TRANSPORTER ATP-BINDING PROTEIN ALBC-RELATED"/>
    <property type="match status" value="1"/>
</dbReference>
<comment type="caution">
    <text evidence="5">The sequence shown here is derived from an EMBL/GenBank/DDBJ whole genome shotgun (WGS) entry which is preliminary data.</text>
</comment>
<dbReference type="GO" id="GO:0016887">
    <property type="term" value="F:ATP hydrolysis activity"/>
    <property type="evidence" value="ECO:0007669"/>
    <property type="project" value="InterPro"/>
</dbReference>
<dbReference type="EMBL" id="SOZE01000042">
    <property type="protein sequence ID" value="TFF33586.1"/>
    <property type="molecule type" value="Genomic_DNA"/>
</dbReference>
<dbReference type="AlphaFoldDB" id="A0A4Y8S4C8"/>
<dbReference type="Pfam" id="PF00005">
    <property type="entry name" value="ABC_tran"/>
    <property type="match status" value="1"/>
</dbReference>
<dbReference type="PROSITE" id="PS50893">
    <property type="entry name" value="ABC_TRANSPORTER_2"/>
    <property type="match status" value="1"/>
</dbReference>
<dbReference type="Gene3D" id="3.40.50.300">
    <property type="entry name" value="P-loop containing nucleotide triphosphate hydrolases"/>
    <property type="match status" value="1"/>
</dbReference>
<protein>
    <submittedName>
        <fullName evidence="5">ABC transporter ATP-binding protein</fullName>
    </submittedName>
</protein>
<dbReference type="InterPro" id="IPR003439">
    <property type="entry name" value="ABC_transporter-like_ATP-bd"/>
</dbReference>
<dbReference type="InterPro" id="IPR051782">
    <property type="entry name" value="ABC_Transporter_VariousFunc"/>
</dbReference>
<accession>A0A4Y8S4C8</accession>
<dbReference type="RefSeq" id="WP_133236181.1">
    <property type="nucleotide sequence ID" value="NZ_SOZE01000042.1"/>
</dbReference>
<dbReference type="SMART" id="SM00382">
    <property type="entry name" value="AAA"/>
    <property type="match status" value="1"/>
</dbReference>
<sequence>MINIQSLCKSYGKHKVLYNINLIFKKGEVNGIVGENGAGKSTLFKCMAGLESFEGSIAYTGNILKNVTGYLPTELFFFSKMTGYEYLQLLCNARDIKEKNLYTSNIFDLPLNEYAENYSTGMKKKLALTGLLIQKNEVFILDEPFNGVDIHSNIIIQEIILKLKELKKIVVMSSHIFSTLNQSCDHLHYLKDGTIKSSVIKGEFELIENEMKGSSIGNKLVELMD</sequence>
<name>A0A4Y8S4C8_9SPHI</name>
<evidence type="ECO:0000256" key="3">
    <source>
        <dbReference type="ARBA" id="ARBA00022840"/>
    </source>
</evidence>
<gene>
    <name evidence="5" type="ORF">E2R66_25260</name>
</gene>
<dbReference type="GO" id="GO:0005524">
    <property type="term" value="F:ATP binding"/>
    <property type="evidence" value="ECO:0007669"/>
    <property type="project" value="UniProtKB-KW"/>
</dbReference>
<proteinExistence type="predicted"/>
<evidence type="ECO:0000313" key="6">
    <source>
        <dbReference type="Proteomes" id="UP000297540"/>
    </source>
</evidence>
<keyword evidence="2" id="KW-0547">Nucleotide-binding</keyword>
<evidence type="ECO:0000259" key="4">
    <source>
        <dbReference type="PROSITE" id="PS50893"/>
    </source>
</evidence>
<dbReference type="SUPFAM" id="SSF52540">
    <property type="entry name" value="P-loop containing nucleoside triphosphate hydrolases"/>
    <property type="match status" value="1"/>
</dbReference>
<keyword evidence="6" id="KW-1185">Reference proteome</keyword>
<dbReference type="PANTHER" id="PTHR42939:SF1">
    <property type="entry name" value="ABC TRANSPORTER ATP-BINDING PROTEIN ALBC-RELATED"/>
    <property type="match status" value="1"/>
</dbReference>
<keyword evidence="1" id="KW-0813">Transport</keyword>
<evidence type="ECO:0000256" key="2">
    <source>
        <dbReference type="ARBA" id="ARBA00022741"/>
    </source>
</evidence>
<dbReference type="OrthoDB" id="9785229at2"/>
<dbReference type="CDD" id="cd03230">
    <property type="entry name" value="ABC_DR_subfamily_A"/>
    <property type="match status" value="1"/>
</dbReference>
<reference evidence="5 6" key="1">
    <citation type="journal article" date="2017" name="Int. J. Syst. Evol. Microbiol.">
        <title>Mucilaginibacterpsychrotolerans sp. nov., isolated from peatlands.</title>
        <authorList>
            <person name="Deng Y."/>
            <person name="Shen L."/>
            <person name="Xu B."/>
            <person name="Liu Y."/>
            <person name="Gu Z."/>
            <person name="Liu H."/>
            <person name="Zhou Y."/>
        </authorList>
    </citation>
    <scope>NUCLEOTIDE SEQUENCE [LARGE SCALE GENOMIC DNA]</scope>
    <source>
        <strain evidence="5 6">NH7-4</strain>
    </source>
</reference>
<feature type="domain" description="ABC transporter" evidence="4">
    <location>
        <begin position="2"/>
        <end position="217"/>
    </location>
</feature>
<organism evidence="5 6">
    <name type="scientific">Mucilaginibacter psychrotolerans</name>
    <dbReference type="NCBI Taxonomy" id="1524096"/>
    <lineage>
        <taxon>Bacteria</taxon>
        <taxon>Pseudomonadati</taxon>
        <taxon>Bacteroidota</taxon>
        <taxon>Sphingobacteriia</taxon>
        <taxon>Sphingobacteriales</taxon>
        <taxon>Sphingobacteriaceae</taxon>
        <taxon>Mucilaginibacter</taxon>
    </lineage>
</organism>
<dbReference type="InterPro" id="IPR027417">
    <property type="entry name" value="P-loop_NTPase"/>
</dbReference>